<gene>
    <name evidence="2" type="ORF">SAMN04488693_102293</name>
</gene>
<name>A0A1G8EYH7_9MICC</name>
<dbReference type="RefSeq" id="WP_245702690.1">
    <property type="nucleotide sequence ID" value="NZ_FNDT01000002.1"/>
</dbReference>
<sequence>MTEPLLAHATERGRMYSRSVAEPPQVPSITTVIAQAQSSSLGGWFGYMAASALAQDPRLAASLGNAGEMRAVIQDASKAAERYRDDAAQRGTRVHSYCEQVALRALGRPDRLEDARTELTQHGEGAFAARFDEWWDLYQVKPIAPEITVWNSELGYAGTLDLVATIGGRLCIIDFKTRATDRDGMVKPLDEKVVMQLVAGMKAQESLVDPHTGSWEPWKYGSDPILLAVAVGQTEVRAHRANPEVLREHWFKFCALRRAWEAGSNAAVAGRPLLPVPPPPRTAAVGVPAAPAGSPGSVTSPSSDQASASGSGAADQVGEIGLPVSSTGS</sequence>
<accession>A0A1G8EYH7</accession>
<dbReference type="EMBL" id="FNDT01000002">
    <property type="protein sequence ID" value="SDH74902.1"/>
    <property type="molecule type" value="Genomic_DNA"/>
</dbReference>
<proteinExistence type="predicted"/>
<evidence type="ECO:0000313" key="3">
    <source>
        <dbReference type="Proteomes" id="UP000199258"/>
    </source>
</evidence>
<dbReference type="STRING" id="335973.SAMN04488693_102293"/>
<protein>
    <recommendedName>
        <fullName evidence="4">Cytochrome</fullName>
    </recommendedName>
</protein>
<feature type="compositionally biased region" description="Low complexity" evidence="1">
    <location>
        <begin position="282"/>
        <end position="316"/>
    </location>
</feature>
<evidence type="ECO:0008006" key="4">
    <source>
        <dbReference type="Google" id="ProtNLM"/>
    </source>
</evidence>
<keyword evidence="3" id="KW-1185">Reference proteome</keyword>
<feature type="region of interest" description="Disordered" evidence="1">
    <location>
        <begin position="281"/>
        <end position="329"/>
    </location>
</feature>
<dbReference type="Proteomes" id="UP000199258">
    <property type="component" value="Unassembled WGS sequence"/>
</dbReference>
<dbReference type="AlphaFoldDB" id="A0A1G8EYH7"/>
<evidence type="ECO:0000313" key="2">
    <source>
        <dbReference type="EMBL" id="SDH74902.1"/>
    </source>
</evidence>
<reference evidence="2 3" key="1">
    <citation type="submission" date="2016-10" db="EMBL/GenBank/DDBJ databases">
        <authorList>
            <person name="de Groot N.N."/>
        </authorList>
    </citation>
    <scope>NUCLEOTIDE SEQUENCE [LARGE SCALE GENOMIC DNA]</scope>
    <source>
        <strain evidence="2 3">NP_1H</strain>
    </source>
</reference>
<evidence type="ECO:0000256" key="1">
    <source>
        <dbReference type="SAM" id="MobiDB-lite"/>
    </source>
</evidence>
<organism evidence="2 3">
    <name type="scientific">Arthrobacter subterraneus</name>
    <dbReference type="NCBI Taxonomy" id="335973"/>
    <lineage>
        <taxon>Bacteria</taxon>
        <taxon>Bacillati</taxon>
        <taxon>Actinomycetota</taxon>
        <taxon>Actinomycetes</taxon>
        <taxon>Micrococcales</taxon>
        <taxon>Micrococcaceae</taxon>
        <taxon>Arthrobacter</taxon>
    </lineage>
</organism>